<sequence>MKEIFEELKAEVDQNVVNRKYDENERKKLLIANDNLIADCLSKEVFYIATNSELTVSRFTETHDAHNVVQARCLELEAELSKLHDKVQKHDHTELVKRFSNLEKPRVLAPDRYAINVEPIPPRNRNNKEVHLDYIKHLKESVETLREIVKEAKVERPLDRSLASACLYTKHSHELLEYAIGTCPKDFDKRDKKHALPL</sequence>
<name>A0ABQ4WIL1_9ASTR</name>
<proteinExistence type="predicted"/>
<reference evidence="1" key="2">
    <citation type="submission" date="2022-01" db="EMBL/GenBank/DDBJ databases">
        <authorList>
            <person name="Yamashiro T."/>
            <person name="Shiraishi A."/>
            <person name="Satake H."/>
            <person name="Nakayama K."/>
        </authorList>
    </citation>
    <scope>NUCLEOTIDE SEQUENCE</scope>
</reference>
<gene>
    <name evidence="1" type="ORF">Tco_0626054</name>
</gene>
<comment type="caution">
    <text evidence="1">The sequence shown here is derived from an EMBL/GenBank/DDBJ whole genome shotgun (WGS) entry which is preliminary data.</text>
</comment>
<dbReference type="Proteomes" id="UP001151760">
    <property type="component" value="Unassembled WGS sequence"/>
</dbReference>
<protein>
    <submittedName>
        <fullName evidence="1">Uncharacterized protein</fullName>
    </submittedName>
</protein>
<accession>A0ABQ4WIL1</accession>
<keyword evidence="2" id="KW-1185">Reference proteome</keyword>
<reference evidence="1" key="1">
    <citation type="journal article" date="2022" name="Int. J. Mol. Sci.">
        <title>Draft Genome of Tanacetum Coccineum: Genomic Comparison of Closely Related Tanacetum-Family Plants.</title>
        <authorList>
            <person name="Yamashiro T."/>
            <person name="Shiraishi A."/>
            <person name="Nakayama K."/>
            <person name="Satake H."/>
        </authorList>
    </citation>
    <scope>NUCLEOTIDE SEQUENCE</scope>
</reference>
<dbReference type="EMBL" id="BQNB010008672">
    <property type="protein sequence ID" value="GJS52692.1"/>
    <property type="molecule type" value="Genomic_DNA"/>
</dbReference>
<evidence type="ECO:0000313" key="1">
    <source>
        <dbReference type="EMBL" id="GJS52692.1"/>
    </source>
</evidence>
<evidence type="ECO:0000313" key="2">
    <source>
        <dbReference type="Proteomes" id="UP001151760"/>
    </source>
</evidence>
<organism evidence="1 2">
    <name type="scientific">Tanacetum coccineum</name>
    <dbReference type="NCBI Taxonomy" id="301880"/>
    <lineage>
        <taxon>Eukaryota</taxon>
        <taxon>Viridiplantae</taxon>
        <taxon>Streptophyta</taxon>
        <taxon>Embryophyta</taxon>
        <taxon>Tracheophyta</taxon>
        <taxon>Spermatophyta</taxon>
        <taxon>Magnoliopsida</taxon>
        <taxon>eudicotyledons</taxon>
        <taxon>Gunneridae</taxon>
        <taxon>Pentapetalae</taxon>
        <taxon>asterids</taxon>
        <taxon>campanulids</taxon>
        <taxon>Asterales</taxon>
        <taxon>Asteraceae</taxon>
        <taxon>Asteroideae</taxon>
        <taxon>Anthemideae</taxon>
        <taxon>Anthemidinae</taxon>
        <taxon>Tanacetum</taxon>
    </lineage>
</organism>